<evidence type="ECO:0000313" key="6">
    <source>
        <dbReference type="Proteomes" id="UP000266188"/>
    </source>
</evidence>
<accession>A0A3A2ZUP8</accession>
<dbReference type="GO" id="GO:0047617">
    <property type="term" value="F:fatty acyl-CoA hydrolase activity"/>
    <property type="evidence" value="ECO:0007669"/>
    <property type="project" value="InterPro"/>
</dbReference>
<dbReference type="Proteomes" id="UP000266188">
    <property type="component" value="Unassembled WGS sequence"/>
</dbReference>
<gene>
    <name evidence="5" type="ORF">PHISCL_05955</name>
</gene>
<sequence length="321" mass="35946">MATTLAEHVSLDKVDGHYVSRYLPQRMGNAAPIAYGGYAISLAIHAACKTAPAGFHLYSAMGNYLQPVSTEIKLICMPVQLRLTRNFVTYRVAVEQEHPSTGQRRLCMELLADFHKDEPSLLTHSAHPTRTYSHWKDCKTFESIVEDDWVKTGKISEGELKALTTLFGLKRDLFENRACPEGIAAQNLMGLVKKAQTSQDGLLPTEKSSADWIRVKHPLPTEGEQVASLAWIMDGMISFLPLSHNHLFFDDAGACSSLDFALRFFSPRPTIDEWHLRELINHRAGHGRTYSESRLWDEQGNLIASMTQQSILRVPAKAAKI</sequence>
<dbReference type="EMBL" id="MVGC01000210">
    <property type="protein sequence ID" value="RJE21715.1"/>
    <property type="molecule type" value="Genomic_DNA"/>
</dbReference>
<evidence type="ECO:0000256" key="1">
    <source>
        <dbReference type="ARBA" id="ARBA00006538"/>
    </source>
</evidence>
<feature type="domain" description="Acyl-CoA thioesterase-like N-terminal HotDog" evidence="3">
    <location>
        <begin position="24"/>
        <end position="115"/>
    </location>
</feature>
<name>A0A3A2ZUP8_9EURO</name>
<evidence type="ECO:0000313" key="5">
    <source>
        <dbReference type="EMBL" id="RJE21715.1"/>
    </source>
</evidence>
<dbReference type="Pfam" id="PF20789">
    <property type="entry name" value="4HBT_3C"/>
    <property type="match status" value="1"/>
</dbReference>
<evidence type="ECO:0008006" key="7">
    <source>
        <dbReference type="Google" id="ProtNLM"/>
    </source>
</evidence>
<dbReference type="PANTHER" id="PTHR11066:SF35">
    <property type="entry name" value="ACYL-COA THIOESTERASE II"/>
    <property type="match status" value="1"/>
</dbReference>
<evidence type="ECO:0000256" key="2">
    <source>
        <dbReference type="ARBA" id="ARBA00022801"/>
    </source>
</evidence>
<keyword evidence="6" id="KW-1185">Reference proteome</keyword>
<dbReference type="InterPro" id="IPR003703">
    <property type="entry name" value="Acyl_CoA_thio"/>
</dbReference>
<dbReference type="STRING" id="2070753.A0A3A2ZUP8"/>
<keyword evidence="2" id="KW-0378">Hydrolase</keyword>
<evidence type="ECO:0000259" key="3">
    <source>
        <dbReference type="Pfam" id="PF13622"/>
    </source>
</evidence>
<comment type="caution">
    <text evidence="5">The sequence shown here is derived from an EMBL/GenBank/DDBJ whole genome shotgun (WGS) entry which is preliminary data.</text>
</comment>
<dbReference type="SUPFAM" id="SSF54637">
    <property type="entry name" value="Thioesterase/thiol ester dehydrase-isomerase"/>
    <property type="match status" value="2"/>
</dbReference>
<feature type="domain" description="Acyl-CoA thioesterase-like C-terminal" evidence="4">
    <location>
        <begin position="201"/>
        <end position="311"/>
    </location>
</feature>
<dbReference type="PANTHER" id="PTHR11066">
    <property type="entry name" value="ACYL-COA THIOESTERASE"/>
    <property type="match status" value="1"/>
</dbReference>
<dbReference type="InterPro" id="IPR049449">
    <property type="entry name" value="TesB_ACOT8-like_N"/>
</dbReference>
<dbReference type="Gene3D" id="2.40.160.210">
    <property type="entry name" value="Acyl-CoA thioesterase, double hotdog domain"/>
    <property type="match status" value="1"/>
</dbReference>
<dbReference type="InterPro" id="IPR049450">
    <property type="entry name" value="ACOT8-like_C"/>
</dbReference>
<dbReference type="InterPro" id="IPR029069">
    <property type="entry name" value="HotDog_dom_sf"/>
</dbReference>
<dbReference type="CDD" id="cd03444">
    <property type="entry name" value="Thioesterase_II_repeat1"/>
    <property type="match status" value="1"/>
</dbReference>
<organism evidence="5 6">
    <name type="scientific">Aspergillus sclerotialis</name>
    <dbReference type="NCBI Taxonomy" id="2070753"/>
    <lineage>
        <taxon>Eukaryota</taxon>
        <taxon>Fungi</taxon>
        <taxon>Dikarya</taxon>
        <taxon>Ascomycota</taxon>
        <taxon>Pezizomycotina</taxon>
        <taxon>Eurotiomycetes</taxon>
        <taxon>Eurotiomycetidae</taxon>
        <taxon>Eurotiales</taxon>
        <taxon>Aspergillaceae</taxon>
        <taxon>Aspergillus</taxon>
        <taxon>Aspergillus subgen. Polypaecilum</taxon>
    </lineage>
</organism>
<dbReference type="Pfam" id="PF13622">
    <property type="entry name" value="4HBT_3"/>
    <property type="match status" value="1"/>
</dbReference>
<dbReference type="GO" id="GO:0009062">
    <property type="term" value="P:fatty acid catabolic process"/>
    <property type="evidence" value="ECO:0007669"/>
    <property type="project" value="TreeGrafter"/>
</dbReference>
<dbReference type="OrthoDB" id="68328at2759"/>
<dbReference type="GO" id="GO:0006637">
    <property type="term" value="P:acyl-CoA metabolic process"/>
    <property type="evidence" value="ECO:0007669"/>
    <property type="project" value="InterPro"/>
</dbReference>
<reference evidence="6" key="1">
    <citation type="submission" date="2017-02" db="EMBL/GenBank/DDBJ databases">
        <authorList>
            <person name="Tafer H."/>
            <person name="Lopandic K."/>
        </authorList>
    </citation>
    <scope>NUCLEOTIDE SEQUENCE [LARGE SCALE GENOMIC DNA]</scope>
    <source>
        <strain evidence="6">CBS 366.77</strain>
    </source>
</reference>
<evidence type="ECO:0000259" key="4">
    <source>
        <dbReference type="Pfam" id="PF20789"/>
    </source>
</evidence>
<protein>
    <recommendedName>
        <fullName evidence="7">Acyl-CoA thioesterase II</fullName>
    </recommendedName>
</protein>
<comment type="similarity">
    <text evidence="1">Belongs to the C/M/P thioester hydrolase family.</text>
</comment>
<proteinExistence type="inferred from homology"/>
<dbReference type="AlphaFoldDB" id="A0A3A2ZUP8"/>
<dbReference type="InterPro" id="IPR042171">
    <property type="entry name" value="Acyl-CoA_hotdog"/>
</dbReference>
<dbReference type="GO" id="GO:0005782">
    <property type="term" value="C:peroxisomal matrix"/>
    <property type="evidence" value="ECO:0007669"/>
    <property type="project" value="UniProtKB-SubCell"/>
</dbReference>